<protein>
    <submittedName>
        <fullName evidence="2">Uncharacterized protein</fullName>
    </submittedName>
</protein>
<dbReference type="RefSeq" id="WP_379930941.1">
    <property type="nucleotide sequence ID" value="NZ_JBHUMM010000043.1"/>
</dbReference>
<reference evidence="3" key="1">
    <citation type="journal article" date="2019" name="Int. J. Syst. Evol. Microbiol.">
        <title>The Global Catalogue of Microorganisms (GCM) 10K type strain sequencing project: providing services to taxonomists for standard genome sequencing and annotation.</title>
        <authorList>
            <consortium name="The Broad Institute Genomics Platform"/>
            <consortium name="The Broad Institute Genome Sequencing Center for Infectious Disease"/>
            <person name="Wu L."/>
            <person name="Ma J."/>
        </authorList>
    </citation>
    <scope>NUCLEOTIDE SEQUENCE [LARGE SCALE GENOMIC DNA]</scope>
    <source>
        <strain evidence="3">KCTC 33676</strain>
    </source>
</reference>
<accession>A0ABW5RFT3</accession>
<keyword evidence="1" id="KW-0812">Transmembrane</keyword>
<evidence type="ECO:0000313" key="3">
    <source>
        <dbReference type="Proteomes" id="UP001597497"/>
    </source>
</evidence>
<comment type="caution">
    <text evidence="2">The sequence shown here is derived from an EMBL/GenBank/DDBJ whole genome shotgun (WGS) entry which is preliminary data.</text>
</comment>
<dbReference type="Proteomes" id="UP001597497">
    <property type="component" value="Unassembled WGS sequence"/>
</dbReference>
<name>A0ABW5RFT3_9BACL</name>
<keyword evidence="1" id="KW-1133">Transmembrane helix</keyword>
<sequence>MMKFVLWLIALAGFVYSIGYAVVLWKQHRSRTGAVAVTLLAISLVVLPFFIRVR</sequence>
<feature type="transmembrane region" description="Helical" evidence="1">
    <location>
        <begin position="33"/>
        <end position="51"/>
    </location>
</feature>
<evidence type="ECO:0000256" key="1">
    <source>
        <dbReference type="SAM" id="Phobius"/>
    </source>
</evidence>
<organism evidence="2 3">
    <name type="scientific">Marinicrinis sediminis</name>
    <dbReference type="NCBI Taxonomy" id="1652465"/>
    <lineage>
        <taxon>Bacteria</taxon>
        <taxon>Bacillati</taxon>
        <taxon>Bacillota</taxon>
        <taxon>Bacilli</taxon>
        <taxon>Bacillales</taxon>
        <taxon>Paenibacillaceae</taxon>
    </lineage>
</organism>
<proteinExistence type="predicted"/>
<evidence type="ECO:0000313" key="2">
    <source>
        <dbReference type="EMBL" id="MFD2673374.1"/>
    </source>
</evidence>
<keyword evidence="1" id="KW-0472">Membrane</keyword>
<gene>
    <name evidence="2" type="ORF">ACFSUC_17500</name>
</gene>
<dbReference type="EMBL" id="JBHUMM010000043">
    <property type="protein sequence ID" value="MFD2673374.1"/>
    <property type="molecule type" value="Genomic_DNA"/>
</dbReference>
<keyword evidence="3" id="KW-1185">Reference proteome</keyword>